<gene>
    <name evidence="7" type="primary">GL3</name>
</gene>
<dbReference type="GO" id="GO:0005634">
    <property type="term" value="C:nucleus"/>
    <property type="evidence" value="ECO:0007669"/>
    <property type="project" value="UniProtKB-SubCell"/>
</dbReference>
<keyword evidence="4" id="KW-0804">Transcription</keyword>
<dbReference type="PANTHER" id="PTHR46266:SF3">
    <property type="entry name" value="TRANSCRIPTION FACTOR EGL1"/>
    <property type="match status" value="1"/>
</dbReference>
<dbReference type="SMART" id="SM00353">
    <property type="entry name" value="HLH"/>
    <property type="match status" value="1"/>
</dbReference>
<sequence>MAAEAHNQEGRVRENFLRKQLSVAVRSIQWSYAIFWTISTKQPGVLKWGDGYYNGDIKTRKTMQPMEYNVDKLCLKRSEQLRDLYESLSLGDANQQARRPSASLSPEDLSDAEWYYLVCMSFTFNSGNGLPGRAYSSGQHIWLCNAPNADSKIFSRSLLAKSASIQTIVCFPFLGGVIELGVTESVMEDLNLIQHVKTVFLDFQILSCTEKSVSSPDMDDNEDHIGAELGHDIVESIPEEELNPQTFPLFVPSYIPQGGTEFGRYEVNELDQNIYEDVKADSPDDDGSNGYETNQFTEDSFMLEEMNGGPSQVQNWQFMDEELIHGSINSSDGISQTVVHPSKPISTVKQEIVNNLHLQRLQECDHTKLSSLDLGIADLHYTRTVSSILRNSNCLAIMPCSNSGNHKSSFVSWKRGSWTNGLKPRADSPQKILKKVLFDIARMHKGFSLKSEKENRGLDHGVVRPEGEDIGVSPFLSERIQVNDEQFLALRSLVPSNKFDKASVLGDTIEYLKDLQRRVEELESCRGLTEYEAKARRKHPDIVERTSDNYGNNDISKPPINKRKASDIIELDQELDSVFPKDSSSSEINVNINEKEVLIQMHCPWRDNLILEIMDAVSDLHLDAHTVQSSTSDGILTLTLNTKFKGVGLISDGTIKRAILTIIDTT</sequence>
<comment type="subcellular location">
    <subcellularLocation>
        <location evidence="1">Nucleus</location>
    </subcellularLocation>
</comment>
<name>A0A0A7DN36_9MAGN</name>
<evidence type="ECO:0000256" key="1">
    <source>
        <dbReference type="ARBA" id="ARBA00004123"/>
    </source>
</evidence>
<keyword evidence="2" id="KW-0805">Transcription regulation</keyword>
<evidence type="ECO:0000256" key="2">
    <source>
        <dbReference type="ARBA" id="ARBA00023015"/>
    </source>
</evidence>
<evidence type="ECO:0000256" key="5">
    <source>
        <dbReference type="ARBA" id="ARBA00023242"/>
    </source>
</evidence>
<evidence type="ECO:0000256" key="3">
    <source>
        <dbReference type="ARBA" id="ARBA00023159"/>
    </source>
</evidence>
<dbReference type="Pfam" id="PF00010">
    <property type="entry name" value="HLH"/>
    <property type="match status" value="1"/>
</dbReference>
<protein>
    <submittedName>
        <fullName evidence="7">Putative GLABRA 3 transcription factor</fullName>
    </submittedName>
</protein>
<dbReference type="EMBL" id="KJ010529">
    <property type="protein sequence ID" value="AIS92514.1"/>
    <property type="molecule type" value="mRNA"/>
</dbReference>
<feature type="domain" description="BHLH" evidence="6">
    <location>
        <begin position="475"/>
        <end position="521"/>
    </location>
</feature>
<dbReference type="InterPro" id="IPR054502">
    <property type="entry name" value="bHLH-TF_ACT-like_plant"/>
</dbReference>
<dbReference type="InterPro" id="IPR025610">
    <property type="entry name" value="MYC/MYB_N"/>
</dbReference>
<evidence type="ECO:0000256" key="4">
    <source>
        <dbReference type="ARBA" id="ARBA00023163"/>
    </source>
</evidence>
<dbReference type="GO" id="GO:0046983">
    <property type="term" value="F:protein dimerization activity"/>
    <property type="evidence" value="ECO:0007669"/>
    <property type="project" value="InterPro"/>
</dbReference>
<dbReference type="Pfam" id="PF22754">
    <property type="entry name" value="bHLH-TF_ACT-like_plant"/>
    <property type="match status" value="1"/>
</dbReference>
<dbReference type="PANTHER" id="PTHR46266">
    <property type="entry name" value="TRANSCRIPTION FACTOR TT8"/>
    <property type="match status" value="1"/>
</dbReference>
<dbReference type="AlphaFoldDB" id="A0A0A7DN36"/>
<keyword evidence="3" id="KW-0010">Activator</keyword>
<proteinExistence type="evidence at transcript level"/>
<reference evidence="7" key="1">
    <citation type="journal article" date="2015" name="Front. Plant Sci.">
        <title>Elucidating the biosynthetic and regulatory mechanisms of flavonoid-derived bioactive components in Epimedium sagittatum.</title>
        <authorList>
            <person name="Huang W."/>
            <person name="Zeng S."/>
            <person name="Xiao G."/>
            <person name="Wei G."/>
            <person name="Liao S."/>
            <person name="Chen J."/>
            <person name="Sun W."/>
            <person name="Lv H."/>
            <person name="Wang Y."/>
        </authorList>
    </citation>
    <scope>NUCLEOTIDE SEQUENCE</scope>
</reference>
<dbReference type="InterPro" id="IPR011598">
    <property type="entry name" value="bHLH_dom"/>
</dbReference>
<evidence type="ECO:0000313" key="7">
    <source>
        <dbReference type="EMBL" id="AIS92514.1"/>
    </source>
</evidence>
<dbReference type="SUPFAM" id="SSF47459">
    <property type="entry name" value="HLH, helix-loop-helix DNA-binding domain"/>
    <property type="match status" value="1"/>
</dbReference>
<accession>A0A0A7DN36</accession>
<keyword evidence="5" id="KW-0539">Nucleus</keyword>
<organism evidence="7">
    <name type="scientific">Epimedium sagittatum</name>
    <dbReference type="NCBI Taxonomy" id="253616"/>
    <lineage>
        <taxon>Eukaryota</taxon>
        <taxon>Viridiplantae</taxon>
        <taxon>Streptophyta</taxon>
        <taxon>Embryophyta</taxon>
        <taxon>Tracheophyta</taxon>
        <taxon>Spermatophyta</taxon>
        <taxon>Magnoliopsida</taxon>
        <taxon>Ranunculales</taxon>
        <taxon>Berberidaceae</taxon>
        <taxon>Podophylloideae</taxon>
        <taxon>Epimedieae</taxon>
        <taxon>Epimedium</taxon>
    </lineage>
</organism>
<dbReference type="Pfam" id="PF14215">
    <property type="entry name" value="bHLH-MYC_N"/>
    <property type="match status" value="1"/>
</dbReference>
<dbReference type="InterPro" id="IPR036638">
    <property type="entry name" value="HLH_DNA-bd_sf"/>
</dbReference>
<dbReference type="Gene3D" id="4.10.280.10">
    <property type="entry name" value="Helix-loop-helix DNA-binding domain"/>
    <property type="match status" value="1"/>
</dbReference>
<evidence type="ECO:0000259" key="6">
    <source>
        <dbReference type="SMART" id="SM00353"/>
    </source>
</evidence>